<dbReference type="EMBL" id="RQGM01000006">
    <property type="protein sequence ID" value="TGL89527.1"/>
    <property type="molecule type" value="Genomic_DNA"/>
</dbReference>
<accession>A0A6N4QVX3</accession>
<feature type="transmembrane region" description="Helical" evidence="1">
    <location>
        <begin position="160"/>
        <end position="180"/>
    </location>
</feature>
<dbReference type="Proteomes" id="UP000297613">
    <property type="component" value="Unassembled WGS sequence"/>
</dbReference>
<feature type="transmembrane region" description="Helical" evidence="1">
    <location>
        <begin position="463"/>
        <end position="481"/>
    </location>
</feature>
<comment type="caution">
    <text evidence="2">The sequence shown here is derived from an EMBL/GenBank/DDBJ whole genome shotgun (WGS) entry which is preliminary data.</text>
</comment>
<feature type="transmembrane region" description="Helical" evidence="1">
    <location>
        <begin position="7"/>
        <end position="26"/>
    </location>
</feature>
<dbReference type="RefSeq" id="WP_135571486.1">
    <property type="nucleotide sequence ID" value="NZ_RQGK01000061.1"/>
</dbReference>
<gene>
    <name evidence="2" type="ORF">EHQ83_01055</name>
</gene>
<protein>
    <recommendedName>
        <fullName evidence="4">Glycosyltransferase RgtA/B/C/D-like domain-containing protein</fullName>
    </recommendedName>
</protein>
<proteinExistence type="predicted"/>
<feature type="transmembrane region" description="Helical" evidence="1">
    <location>
        <begin position="32"/>
        <end position="52"/>
    </location>
</feature>
<evidence type="ECO:0008006" key="4">
    <source>
        <dbReference type="Google" id="ProtNLM"/>
    </source>
</evidence>
<sequence length="744" mass="85180">MEKIICSFLIFWITLIFTGYSLSIFSLLNHHFAFFFVSTAYAGIFVPVLKLLNKGLDTGKGVAFSLNKSDEKILKKDAFLISILLGLTFFIVAGVLILCFYYFPNNPDAEAYRFPRVYFYKSQGNLLHYATGVDPRIIFYPLNGVLSHMIVAVYGVDSRWLHLFPFLTWIFSGVVTYAVSRRLKSSMIAGVLAGFLTISTQIMLSVSVSGNDELMAAVPMAIALLFGLIWIEQGRHSFAFLSLLGILISIATKEHFLFYWLFFLVLGFWLLISDKLKFIFRFLLDRWKLFSLSILACLSIFLIHILINFKSSGKTSTDLAAAIINSKVNLFLPVQNFAIYLLQMFLTPLPDLWPKAKLGFLIGLYSKFQFLFNYLVGWVKIGPDYGSPFDPFRGILMLPESAYRMESTVWFGFVPHAFLILLIVFYKNFLWRRSIAPWLIASFFLWILGFSFVLKFQYTIQSYMSYALLFAMPAFALGFDVNRSEENRHRRNLIGALFVILVITNVIFSYNILRDCVRRNVKAVIDNNFAQLISDSMDERAVAAIKASSKIQLYASHWEVPYLNIIRRNPSANFKISNVLDEKNGFLNVALYQSFSNYGNFAIDIPWKKSDGLGYLGKMNSTYGPEFIFCYQVDSNLCSGKIVKFHSLLNVKDNSVELEIGGVPLGEKKEDELLYRFSIVSEATGSSRHTSEWISLAKGELYKFKDTNLDLERNVLRIEVKDSRNLNYRIVKDFKLKPAFDYSI</sequence>
<name>A0A6N4QVX3_9LEPT</name>
<keyword evidence="1" id="KW-0472">Membrane</keyword>
<dbReference type="AlphaFoldDB" id="A0A6N4QVX3"/>
<organism evidence="2 3">
    <name type="scientific">Leptospira yasudae</name>
    <dbReference type="NCBI Taxonomy" id="2202201"/>
    <lineage>
        <taxon>Bacteria</taxon>
        <taxon>Pseudomonadati</taxon>
        <taxon>Spirochaetota</taxon>
        <taxon>Spirochaetia</taxon>
        <taxon>Leptospirales</taxon>
        <taxon>Leptospiraceae</taxon>
        <taxon>Leptospira</taxon>
    </lineage>
</organism>
<reference evidence="2 3" key="1">
    <citation type="journal article" date="2019" name="PLoS Negl. Trop. Dis.">
        <title>Revisiting the worldwide diversity of Leptospira species in the environment.</title>
        <authorList>
            <person name="Vincent A.T."/>
            <person name="Schiettekatte O."/>
            <person name="Bourhy P."/>
            <person name="Veyrier F.J."/>
            <person name="Picardeau M."/>
        </authorList>
    </citation>
    <scope>NUCLEOTIDE SEQUENCE [LARGE SCALE GENOMIC DNA]</scope>
    <source>
        <strain evidence="2 3">201702445</strain>
    </source>
</reference>
<evidence type="ECO:0000313" key="3">
    <source>
        <dbReference type="Proteomes" id="UP000297613"/>
    </source>
</evidence>
<feature type="transmembrane region" description="Helical" evidence="1">
    <location>
        <begin position="187"/>
        <end position="208"/>
    </location>
</feature>
<evidence type="ECO:0000256" key="1">
    <source>
        <dbReference type="SAM" id="Phobius"/>
    </source>
</evidence>
<feature type="transmembrane region" description="Helical" evidence="1">
    <location>
        <begin position="493"/>
        <end position="513"/>
    </location>
</feature>
<keyword evidence="1" id="KW-0812">Transmembrane</keyword>
<feature type="transmembrane region" description="Helical" evidence="1">
    <location>
        <begin position="236"/>
        <end position="252"/>
    </location>
</feature>
<feature type="transmembrane region" description="Helical" evidence="1">
    <location>
        <begin position="438"/>
        <end position="457"/>
    </location>
</feature>
<evidence type="ECO:0000313" key="2">
    <source>
        <dbReference type="EMBL" id="TGL89527.1"/>
    </source>
</evidence>
<feature type="transmembrane region" description="Helical" evidence="1">
    <location>
        <begin position="78"/>
        <end position="103"/>
    </location>
</feature>
<feature type="transmembrane region" description="Helical" evidence="1">
    <location>
        <begin position="214"/>
        <end position="231"/>
    </location>
</feature>
<feature type="transmembrane region" description="Helical" evidence="1">
    <location>
        <begin position="319"/>
        <end position="346"/>
    </location>
</feature>
<keyword evidence="1" id="KW-1133">Transmembrane helix</keyword>
<feature type="transmembrane region" description="Helical" evidence="1">
    <location>
        <begin position="289"/>
        <end position="307"/>
    </location>
</feature>
<feature type="transmembrane region" description="Helical" evidence="1">
    <location>
        <begin position="407"/>
        <end position="426"/>
    </location>
</feature>